<name>A0A2D2D0L2_METT3</name>
<dbReference type="AlphaFoldDB" id="A0A2D2D0L2"/>
<evidence type="ECO:0000313" key="1">
    <source>
        <dbReference type="EMBL" id="ATQ68533.1"/>
    </source>
</evidence>
<dbReference type="KEGG" id="mtw:CQW49_12070"/>
<proteinExistence type="predicted"/>
<organism evidence="1 2">
    <name type="scientific">Methylosinus trichosporium (strain ATCC 35070 / NCIMB 11131 / UNIQEM 75 / OB3b)</name>
    <dbReference type="NCBI Taxonomy" id="595536"/>
    <lineage>
        <taxon>Bacteria</taxon>
        <taxon>Pseudomonadati</taxon>
        <taxon>Pseudomonadota</taxon>
        <taxon>Alphaproteobacteria</taxon>
        <taxon>Hyphomicrobiales</taxon>
        <taxon>Methylocystaceae</taxon>
        <taxon>Methylosinus</taxon>
    </lineage>
</organism>
<evidence type="ECO:0000313" key="2">
    <source>
        <dbReference type="Proteomes" id="UP000230709"/>
    </source>
</evidence>
<keyword evidence="2" id="KW-1185">Reference proteome</keyword>
<reference evidence="2" key="1">
    <citation type="submission" date="2017-10" db="EMBL/GenBank/DDBJ databases">
        <title>Completed PacBio SMRT sequence of Methylosinus trichosporium OB3b reveals presence of a third large plasmid.</title>
        <authorList>
            <person name="Charles T.C."/>
            <person name="Lynch M.D.J."/>
            <person name="Heil J.R."/>
            <person name="Cheng J."/>
        </authorList>
    </citation>
    <scope>NUCLEOTIDE SEQUENCE [LARGE SCALE GENOMIC DNA]</scope>
    <source>
        <strain evidence="2">OB3b</strain>
    </source>
</reference>
<gene>
    <name evidence="1" type="ORF">CQW49_12070</name>
</gene>
<sequence length="110" mass="12547">MCKPKIITTENEFAIVTSEGTEKISLDEVSVVVAYKIDELTTDLVCCDIVAGPEGDEQIRTIHEEISGFENLMTRLEALPGFDRKWREAVILPPFAENRTIIYKRRDNIF</sequence>
<accession>A0A2D2D0L2</accession>
<protein>
    <submittedName>
        <fullName evidence="1">Uncharacterized protein</fullName>
    </submittedName>
</protein>
<dbReference type="RefSeq" id="WP_003612261.1">
    <property type="nucleotide sequence ID" value="NZ_ADVE02000001.1"/>
</dbReference>
<dbReference type="EMBL" id="CP023737">
    <property type="protein sequence ID" value="ATQ68533.1"/>
    <property type="molecule type" value="Genomic_DNA"/>
</dbReference>
<dbReference type="Proteomes" id="UP000230709">
    <property type="component" value="Chromosome"/>
</dbReference>